<evidence type="ECO:0000313" key="1">
    <source>
        <dbReference type="EMBL" id="MDP9795221.1"/>
    </source>
</evidence>
<dbReference type="EMBL" id="JAUSRA010000001">
    <property type="protein sequence ID" value="MDP9795221.1"/>
    <property type="molecule type" value="Genomic_DNA"/>
</dbReference>
<name>A0ABT9MUU5_9ACTN</name>
<dbReference type="Proteomes" id="UP001240984">
    <property type="component" value="Unassembled WGS sequence"/>
</dbReference>
<proteinExistence type="predicted"/>
<reference evidence="1 2" key="1">
    <citation type="submission" date="2023-07" db="EMBL/GenBank/DDBJ databases">
        <title>Sequencing the genomes of 1000 actinobacteria strains.</title>
        <authorList>
            <person name="Klenk H.-P."/>
        </authorList>
    </citation>
    <scope>NUCLEOTIDE SEQUENCE [LARGE SCALE GENOMIC DNA]</scope>
    <source>
        <strain evidence="1 2">DSM 44710</strain>
    </source>
</reference>
<protein>
    <recommendedName>
        <fullName evidence="3">HK97 gp10 family phage protein</fullName>
    </recommendedName>
</protein>
<organism evidence="1 2">
    <name type="scientific">Catenuloplanes nepalensis</name>
    <dbReference type="NCBI Taxonomy" id="587533"/>
    <lineage>
        <taxon>Bacteria</taxon>
        <taxon>Bacillati</taxon>
        <taxon>Actinomycetota</taxon>
        <taxon>Actinomycetes</taxon>
        <taxon>Micromonosporales</taxon>
        <taxon>Micromonosporaceae</taxon>
        <taxon>Catenuloplanes</taxon>
    </lineage>
</organism>
<evidence type="ECO:0008006" key="3">
    <source>
        <dbReference type="Google" id="ProtNLM"/>
    </source>
</evidence>
<accession>A0ABT9MUU5</accession>
<evidence type="ECO:0000313" key="2">
    <source>
        <dbReference type="Proteomes" id="UP001240984"/>
    </source>
</evidence>
<gene>
    <name evidence="1" type="ORF">J2S43_003733</name>
</gene>
<dbReference type="RefSeq" id="WP_306830849.1">
    <property type="nucleotide sequence ID" value="NZ_JAUSRA010000001.1"/>
</dbReference>
<keyword evidence="2" id="KW-1185">Reference proteome</keyword>
<comment type="caution">
    <text evidence="1">The sequence shown here is derived from an EMBL/GenBank/DDBJ whole genome shotgun (WGS) entry which is preliminary data.</text>
</comment>
<sequence length="124" mass="13361">MRDSGVHVEGLTKLIRGLERAGIEVQDLKEAFSSISKQAASLASSFAPRVSGRLAASVRGNKAKNKAVIRAGRAAVPYAGVVEYGWSAKNRPAAGFMRRADDAVKPTVVPKLEAELNRLLREKF</sequence>